<evidence type="ECO:0000313" key="2">
    <source>
        <dbReference type="Proteomes" id="UP000007305"/>
    </source>
</evidence>
<keyword evidence="2" id="KW-1185">Reference proteome</keyword>
<dbReference type="EMBL" id="AY506529">
    <property type="protein sequence ID" value="AAR91145.1"/>
    <property type="molecule type" value="Genomic_DNA"/>
</dbReference>
<name>Q6R9D9_MAIZE</name>
<dbReference type="Proteomes" id="UP000007305">
    <property type="component" value="Mitochondrion"/>
</dbReference>
<geneLocation type="mitochondrion" evidence="1"/>
<evidence type="ECO:0000313" key="1">
    <source>
        <dbReference type="EMBL" id="AAR91145.1"/>
    </source>
</evidence>
<dbReference type="InParanoid" id="Q6R9D9"/>
<proteinExistence type="predicted"/>
<dbReference type="HOGENOM" id="CLU_2137136_0_0_1"/>
<dbReference type="GeneID" id="4055967"/>
<dbReference type="AlphaFoldDB" id="Q6R9D9"/>
<keyword evidence="1" id="KW-0496">Mitochondrion</keyword>
<organism evidence="1 2">
    <name type="scientific">Zea mays</name>
    <name type="common">Maize</name>
    <dbReference type="NCBI Taxonomy" id="4577"/>
    <lineage>
        <taxon>Eukaryota</taxon>
        <taxon>Viridiplantae</taxon>
        <taxon>Streptophyta</taxon>
        <taxon>Embryophyta</taxon>
        <taxon>Tracheophyta</taxon>
        <taxon>Spermatophyta</taxon>
        <taxon>Magnoliopsida</taxon>
        <taxon>Liliopsida</taxon>
        <taxon>Poales</taxon>
        <taxon>Poaceae</taxon>
        <taxon>PACMAD clade</taxon>
        <taxon>Panicoideae</taxon>
        <taxon>Andropogonodae</taxon>
        <taxon>Andropogoneae</taxon>
        <taxon>Tripsacinae</taxon>
        <taxon>Zea</taxon>
    </lineage>
</organism>
<gene>
    <name evidence="1" type="primary">orf113-a</name>
</gene>
<sequence>METRMLTRKRQLYLLAYQLVICDYPLARDPDHGDMQIFNTELPYPSLYKFAVCPLPYDMMMKLLLMKDYGVCRRSVKEWIATKLYSCQAFLPRGIYILQRAKPRYGSASVGAT</sequence>
<dbReference type="STRING" id="4577.Q6R9D9"/>
<dbReference type="PaxDb" id="4577-AC186905.3_FGP013"/>
<accession>Q6R9D9</accession>
<protein>
    <submittedName>
        <fullName evidence="1">Uncharacterized protein</fullName>
    </submittedName>
</protein>
<dbReference type="RefSeq" id="YP_588369.1">
    <property type="nucleotide sequence ID" value="NC_007982.1"/>
</dbReference>
<reference evidence="1 2" key="1">
    <citation type="journal article" date="2004" name="Plant Physiol.">
        <title>Sequence and comparative analysis of the maize NB mitochondrial genome.</title>
        <authorList>
            <person name="Clifton S.W."/>
            <person name="Minx P."/>
            <person name="Fauron C.M.-R."/>
            <person name="Gibson M."/>
            <person name="Allen J.O."/>
            <person name="Sun H."/>
            <person name="Thompson M."/>
            <person name="Barbazuk W.B."/>
            <person name="Kanuganti S."/>
            <person name="Tayloe C."/>
            <person name="Meyer L."/>
            <person name="Wilson R.K."/>
            <person name="Newton K.J."/>
        </authorList>
    </citation>
    <scope>NUCLEOTIDE SEQUENCE</scope>
    <source>
        <strain evidence="2">cv. B37N</strain>
    </source>
</reference>